<proteinExistence type="predicted"/>
<sequence length="230" mass="26191">MNEADFKIAILAWIRDASPVDSLPVIALEFSLLGTNIRADLAALSEDGFVGVEIKSAGDTLRRLPSQMAGYARCFDHSIVVAAPRHMRNLRPLDLCGASAWSLHEDGTRIRHVEGVAHDLKPADFLRLMTQEDRSREMRAAERLTGRHGVEPLPLDDARAAFERAFRRRYAEPSSEFWAAVRDRRIGRDDLRLLSRFFPDRQRAQDQDRARSDFWADWNRRIGLELARAG</sequence>
<comment type="caution">
    <text evidence="1">The sequence shown here is derived from an EMBL/GenBank/DDBJ whole genome shotgun (WGS) entry which is preliminary data.</text>
</comment>
<dbReference type="RefSeq" id="WP_346248087.1">
    <property type="nucleotide sequence ID" value="NZ_JBDIZK010000011.1"/>
</dbReference>
<organism evidence="1 2">
    <name type="scientific">Sphingomonas rustica</name>
    <dbReference type="NCBI Taxonomy" id="3103142"/>
    <lineage>
        <taxon>Bacteria</taxon>
        <taxon>Pseudomonadati</taxon>
        <taxon>Pseudomonadota</taxon>
        <taxon>Alphaproteobacteria</taxon>
        <taxon>Sphingomonadales</taxon>
        <taxon>Sphingomonadaceae</taxon>
        <taxon>Sphingomonas</taxon>
    </lineage>
</organism>
<gene>
    <name evidence="1" type="ORF">TPR58_17890</name>
</gene>
<protein>
    <recommendedName>
        <fullName evidence="3">Sce7726 family protein</fullName>
    </recommendedName>
</protein>
<name>A0ABV0BG42_9SPHN</name>
<evidence type="ECO:0000313" key="2">
    <source>
        <dbReference type="Proteomes" id="UP001427805"/>
    </source>
</evidence>
<evidence type="ECO:0008006" key="3">
    <source>
        <dbReference type="Google" id="ProtNLM"/>
    </source>
</evidence>
<dbReference type="Proteomes" id="UP001427805">
    <property type="component" value="Unassembled WGS sequence"/>
</dbReference>
<reference evidence="1 2" key="1">
    <citation type="submission" date="2024-05" db="EMBL/GenBank/DDBJ databases">
        <title>Sphingomonas sp. HF-S3 16S ribosomal RNA gene Genome sequencing and assembly.</title>
        <authorList>
            <person name="Lee H."/>
        </authorList>
    </citation>
    <scope>NUCLEOTIDE SEQUENCE [LARGE SCALE GENOMIC DNA]</scope>
    <source>
        <strain evidence="1 2">HF-S3</strain>
    </source>
</reference>
<accession>A0ABV0BG42</accession>
<dbReference type="EMBL" id="JBDIZK010000011">
    <property type="protein sequence ID" value="MEN3749050.1"/>
    <property type="molecule type" value="Genomic_DNA"/>
</dbReference>
<keyword evidence="2" id="KW-1185">Reference proteome</keyword>
<evidence type="ECO:0000313" key="1">
    <source>
        <dbReference type="EMBL" id="MEN3749050.1"/>
    </source>
</evidence>